<keyword evidence="3" id="KW-1185">Reference proteome</keyword>
<gene>
    <name evidence="2" type="ORF">FQY83_14145</name>
</gene>
<comment type="caution">
    <text evidence="2">The sequence shown here is derived from an EMBL/GenBank/DDBJ whole genome shotgun (WGS) entry which is preliminary data.</text>
</comment>
<evidence type="ECO:0000313" key="2">
    <source>
        <dbReference type="EMBL" id="TWT18516.1"/>
    </source>
</evidence>
<evidence type="ECO:0000256" key="1">
    <source>
        <dbReference type="SAM" id="Phobius"/>
    </source>
</evidence>
<keyword evidence="1" id="KW-0812">Transmembrane</keyword>
<dbReference type="EMBL" id="VOHK01000006">
    <property type="protein sequence ID" value="TWT18516.1"/>
    <property type="molecule type" value="Genomic_DNA"/>
</dbReference>
<keyword evidence="1" id="KW-0472">Membrane</keyword>
<dbReference type="OrthoDB" id="5965899at2"/>
<protein>
    <recommendedName>
        <fullName evidence="4">AsmA family protein</fullName>
    </recommendedName>
</protein>
<organism evidence="2 3">
    <name type="scientific">Luteimonas marina</name>
    <dbReference type="NCBI Taxonomy" id="488485"/>
    <lineage>
        <taxon>Bacteria</taxon>
        <taxon>Pseudomonadati</taxon>
        <taxon>Pseudomonadota</taxon>
        <taxon>Gammaproteobacteria</taxon>
        <taxon>Lysobacterales</taxon>
        <taxon>Lysobacteraceae</taxon>
        <taxon>Luteimonas</taxon>
    </lineage>
</organism>
<dbReference type="RefSeq" id="WP_146388622.1">
    <property type="nucleotide sequence ID" value="NZ_VOHK01000006.1"/>
</dbReference>
<sequence>MNAASGQAGTPRARRRWLRWLLVLCALPFALLWLVVWIALPPERVVPMVLARIGAAMNLEISAQGDPSSQLGQHPTFVVRNVVAREPGAATPLLQARRILVALPWSTIRSLGDTLDLVRVELDAPVLDVPALRHWLASRPPSETRLPTLSDGLQVRAGRVDGNGWRIEALALSIPRLHPDQPLRAQAQGRYVDATLQAPFDLAATLARPASGRGFGLAGRIAPERDGWRLPAWVTLSGALHWTDAIALLPAKFGASVRHVSGATEVPFAIGVHGPLRSQDGAWTLVPANVALRGGGLVPTFDARGRLAYGQRLLLDLDGRIAQWPADWPALPPPLGASREPLSVSLAYAGAASFSDPLQLRVSRNDPASSMGQVLRFDGHLELPAFAAWASSGMQDSPLPPLTGRLETPRIEVSGAQLEGVVIEFEEGPDKAYAPVP</sequence>
<evidence type="ECO:0008006" key="4">
    <source>
        <dbReference type="Google" id="ProtNLM"/>
    </source>
</evidence>
<reference evidence="2 3" key="1">
    <citation type="journal article" date="2008" name="Int. J. Syst. Evol. Microbiol.">
        <title>Luteimonas marina sp. nov., isolated from seawater.</title>
        <authorList>
            <person name="Baik K.S."/>
            <person name="Park S.C."/>
            <person name="Kim M.S."/>
            <person name="Kim E.M."/>
            <person name="Park C."/>
            <person name="Chun J."/>
            <person name="Seong C.N."/>
        </authorList>
    </citation>
    <scope>NUCLEOTIDE SEQUENCE [LARGE SCALE GENOMIC DNA]</scope>
    <source>
        <strain evidence="2 3">FR1330</strain>
    </source>
</reference>
<evidence type="ECO:0000313" key="3">
    <source>
        <dbReference type="Proteomes" id="UP000319980"/>
    </source>
</evidence>
<dbReference type="AlphaFoldDB" id="A0A5C5TXN8"/>
<name>A0A5C5TXN8_9GAMM</name>
<dbReference type="Proteomes" id="UP000319980">
    <property type="component" value="Unassembled WGS sequence"/>
</dbReference>
<feature type="transmembrane region" description="Helical" evidence="1">
    <location>
        <begin position="20"/>
        <end position="40"/>
    </location>
</feature>
<proteinExistence type="predicted"/>
<accession>A0A5C5TXN8</accession>
<keyword evidence="1" id="KW-1133">Transmembrane helix</keyword>